<feature type="domain" description="Transglycosylase SLT" evidence="2">
    <location>
        <begin position="178"/>
        <end position="263"/>
    </location>
</feature>
<dbReference type="Pfam" id="PF01464">
    <property type="entry name" value="SLT"/>
    <property type="match status" value="1"/>
</dbReference>
<dbReference type="PATRIC" id="fig|1236046.5.peg.1019"/>
<feature type="transmembrane region" description="Helical" evidence="1">
    <location>
        <begin position="6"/>
        <end position="27"/>
    </location>
</feature>
<comment type="caution">
    <text evidence="5">The sequence shown here is derived from an EMBL/GenBank/DDBJ whole genome shotgun (WGS) entry which is preliminary data.</text>
</comment>
<evidence type="ECO:0000313" key="7">
    <source>
        <dbReference type="Proteomes" id="UP000055014"/>
    </source>
</evidence>
<proteinExistence type="predicted"/>
<keyword evidence="1" id="KW-0472">Membrane</keyword>
<dbReference type="Gene3D" id="1.10.530.10">
    <property type="match status" value="1"/>
</dbReference>
<dbReference type="EMBL" id="LGGW01000008">
    <property type="protein sequence ID" value="KUK91159.1"/>
    <property type="molecule type" value="Genomic_DNA"/>
</dbReference>
<evidence type="ECO:0000259" key="2">
    <source>
        <dbReference type="Pfam" id="PF01464"/>
    </source>
</evidence>
<evidence type="ECO:0000313" key="8">
    <source>
        <dbReference type="Proteomes" id="UP000264215"/>
    </source>
</evidence>
<keyword evidence="1" id="KW-1133">Transmembrane helix</keyword>
<organism evidence="5 7">
    <name type="scientific">Mesotoga infera</name>
    <dbReference type="NCBI Taxonomy" id="1236046"/>
    <lineage>
        <taxon>Bacteria</taxon>
        <taxon>Thermotogati</taxon>
        <taxon>Thermotogota</taxon>
        <taxon>Thermotogae</taxon>
        <taxon>Kosmotogales</taxon>
        <taxon>Kosmotogaceae</taxon>
        <taxon>Mesotoga</taxon>
    </lineage>
</organism>
<dbReference type="InterPro" id="IPR008258">
    <property type="entry name" value="Transglycosylase_SLT_dom_1"/>
</dbReference>
<dbReference type="Proteomes" id="UP000264215">
    <property type="component" value="Unassembled WGS sequence"/>
</dbReference>
<reference evidence="6 7" key="2">
    <citation type="journal article" date="2015" name="MBio">
        <title>Genome-Resolved Metagenomic Analysis Reveals Roles for Candidate Phyla and Other Microbial Community Members in Biogeochemical Transformations in Oil Reservoirs.</title>
        <authorList>
            <person name="Hu P."/>
            <person name="Tom L."/>
            <person name="Singh A."/>
            <person name="Thomas B.C."/>
            <person name="Baker B.J."/>
            <person name="Piceno Y.M."/>
            <person name="Andersen G.L."/>
            <person name="Banfield J.F."/>
        </authorList>
    </citation>
    <scope>NUCLEOTIDE SEQUENCE [LARGE SCALE GENOMIC DNA]</scope>
</reference>
<evidence type="ECO:0000313" key="5">
    <source>
        <dbReference type="EMBL" id="KUK91159.1"/>
    </source>
</evidence>
<dbReference type="Proteomes" id="UP000054260">
    <property type="component" value="Unassembled WGS sequence"/>
</dbReference>
<name>A0A101I9V5_9BACT</name>
<dbReference type="InterPro" id="IPR023346">
    <property type="entry name" value="Lysozyme-like_dom_sf"/>
</dbReference>
<reference evidence="5" key="1">
    <citation type="journal article" date="2015" name="MBio">
        <title>Genome-resolved metagenomic analysis reveals roles for candidate phyla and other microbial community members in biogeochemical transformations in oil reservoirs.</title>
        <authorList>
            <person name="Hu P."/>
            <person name="Tom L."/>
            <person name="Singh A."/>
            <person name="Thomas B.C."/>
            <person name="Baker B.J."/>
            <person name="Piceno Y.M."/>
            <person name="Andersen G.L."/>
            <person name="Banfield J.F."/>
        </authorList>
    </citation>
    <scope>NUCLEOTIDE SEQUENCE [LARGE SCALE GENOMIC DNA]</scope>
    <source>
        <strain evidence="4">46_47</strain>
        <strain evidence="5">46_70</strain>
    </source>
</reference>
<protein>
    <submittedName>
        <fullName evidence="3 5">Transglycosylase</fullName>
    </submittedName>
</protein>
<dbReference type="SUPFAM" id="SSF53955">
    <property type="entry name" value="Lysozyme-like"/>
    <property type="match status" value="1"/>
</dbReference>
<evidence type="ECO:0000313" key="6">
    <source>
        <dbReference type="Proteomes" id="UP000054260"/>
    </source>
</evidence>
<keyword evidence="1" id="KW-0812">Transmembrane</keyword>
<reference evidence="3 8" key="3">
    <citation type="journal article" date="2018" name="Nat. Biotechnol.">
        <title>A standardized bacterial taxonomy based on genome phylogeny substantially revises the tree of life.</title>
        <authorList>
            <person name="Parks D.H."/>
            <person name="Chuvochina M."/>
            <person name="Waite D.W."/>
            <person name="Rinke C."/>
            <person name="Skarshewski A."/>
            <person name="Chaumeil P.A."/>
            <person name="Hugenholtz P."/>
        </authorList>
    </citation>
    <scope>NUCLEOTIDE SEQUENCE [LARGE SCALE GENOMIC DNA]</scope>
    <source>
        <strain evidence="3">UBA9905</strain>
    </source>
</reference>
<sequence>MDKGKMIDLVVLVILLASIIVIVLILTSLRTKNRLERVAALSVLYNAGLGADYKSLLSTPSYLYDDRVLEAYSYFAELNDSSEIKLSNSIKMHSVPESSLFDYNQTISKLSYGASRKEYPALKTKIYSLIESSNLLSDRSDTFRNRLSEEIYNALIEFREVKVDIIVGGEIRTLDLSRLDPAIVLSIMAVESSLNPFALMEERSIDESFSAFVYSRGLMQIYEMTLWTLNSWLWQSQINVKPEELWSVRDNIFLGMVYLAYANELLEEKR</sequence>
<accession>A0A101I9V5</accession>
<evidence type="ECO:0000256" key="1">
    <source>
        <dbReference type="SAM" id="Phobius"/>
    </source>
</evidence>
<dbReference type="EMBL" id="DQBS01000099">
    <property type="protein sequence ID" value="HCO69745.1"/>
    <property type="molecule type" value="Genomic_DNA"/>
</dbReference>
<dbReference type="Proteomes" id="UP000055014">
    <property type="component" value="Unassembled WGS sequence"/>
</dbReference>
<evidence type="ECO:0000313" key="3">
    <source>
        <dbReference type="EMBL" id="HCO69745.1"/>
    </source>
</evidence>
<gene>
    <name evidence="3" type="ORF">DIT26_04035</name>
    <name evidence="4" type="ORF">XD86_0105</name>
    <name evidence="5" type="ORF">XE02_0192</name>
</gene>
<evidence type="ECO:0000313" key="4">
    <source>
        <dbReference type="EMBL" id="KUK68552.1"/>
    </source>
</evidence>
<dbReference type="AlphaFoldDB" id="A0A101I9V5"/>
<dbReference type="EMBL" id="LGGH01000007">
    <property type="protein sequence ID" value="KUK68552.1"/>
    <property type="molecule type" value="Genomic_DNA"/>
</dbReference>